<dbReference type="InterPro" id="IPR019195">
    <property type="entry name" value="ABC_ATPase_put"/>
</dbReference>
<keyword evidence="5" id="KW-1185">Reference proteome</keyword>
<evidence type="ECO:0000313" key="4">
    <source>
        <dbReference type="EMBL" id="GAA0470801.1"/>
    </source>
</evidence>
<dbReference type="PANTHER" id="PTHR38149:SF1">
    <property type="entry name" value="ATPASE"/>
    <property type="match status" value="1"/>
</dbReference>
<proteinExistence type="predicted"/>
<accession>A0ABN1A981</accession>
<dbReference type="InterPro" id="IPR027417">
    <property type="entry name" value="P-loop_NTPase"/>
</dbReference>
<dbReference type="SUPFAM" id="SSF52540">
    <property type="entry name" value="P-loop containing nucleoside triphosphate hydrolases"/>
    <property type="match status" value="1"/>
</dbReference>
<comment type="caution">
    <text evidence="4">The sequence shown here is derived from an EMBL/GenBank/DDBJ whole genome shotgun (WGS) entry which is preliminary data.</text>
</comment>
<evidence type="ECO:0000259" key="2">
    <source>
        <dbReference type="Pfam" id="PF20446"/>
    </source>
</evidence>
<dbReference type="RefSeq" id="WP_343784693.1">
    <property type="nucleotide sequence ID" value="NZ_BAAACZ010000029.1"/>
</dbReference>
<dbReference type="Proteomes" id="UP001500740">
    <property type="component" value="Unassembled WGS sequence"/>
</dbReference>
<dbReference type="InterPro" id="IPR049069">
    <property type="entry name" value="MRB1590-like_C"/>
</dbReference>
<dbReference type="InterPro" id="IPR046833">
    <property type="entry name" value="ABC_N"/>
</dbReference>
<protein>
    <submittedName>
        <fullName evidence="4">ABC-ATPase domain-containing protein</fullName>
    </submittedName>
</protein>
<dbReference type="PANTHER" id="PTHR38149">
    <property type="entry name" value="ATPASE"/>
    <property type="match status" value="1"/>
</dbReference>
<dbReference type="Pfam" id="PF20446">
    <property type="entry name" value="ABC_N"/>
    <property type="match status" value="1"/>
</dbReference>
<dbReference type="InterPro" id="IPR046834">
    <property type="entry name" value="ABC_ATPase_C"/>
</dbReference>
<organism evidence="4 5">
    <name type="scientific">Alkalibacillus silvisoli</name>
    <dbReference type="NCBI Taxonomy" id="392823"/>
    <lineage>
        <taxon>Bacteria</taxon>
        <taxon>Bacillati</taxon>
        <taxon>Bacillota</taxon>
        <taxon>Bacilli</taxon>
        <taxon>Bacillales</taxon>
        <taxon>Bacillaceae</taxon>
        <taxon>Alkalibacillus</taxon>
    </lineage>
</organism>
<evidence type="ECO:0000313" key="5">
    <source>
        <dbReference type="Proteomes" id="UP001500740"/>
    </source>
</evidence>
<dbReference type="Pfam" id="PF21117">
    <property type="entry name" value="MRB1590_C"/>
    <property type="match status" value="1"/>
</dbReference>
<gene>
    <name evidence="4" type="ORF">GCM10008935_28390</name>
</gene>
<dbReference type="EMBL" id="BAAACZ010000029">
    <property type="protein sequence ID" value="GAA0470801.1"/>
    <property type="molecule type" value="Genomic_DNA"/>
</dbReference>
<name>A0ABN1A981_9BACI</name>
<feature type="domain" description="ATPase of the ABC class C-terminal" evidence="1">
    <location>
        <begin position="165"/>
        <end position="439"/>
    </location>
</feature>
<sequence length="568" mass="63463">MKQLQQLIQRIDRKSYKAYKDIQGNYQFNTHTLHIDYVQGDPFATPSKIRMFIPNDVQSVQPEWLQTKKRRIYVEDYIARQVHRSIMNEPVQVKGSGKSGTISIDAPDQEILERTAVNITEEGVTVCLSIGLPANGRRVNGQEADKLLFKALPSIIGSSALRLSQKHLDEAIQLADQHDAIRQKMRKEGWIAFVANGSILPRASGISSKPLKQAVPFQSPKENEVTFQIPHHKEPISGMAITQGITLIVGGGYHGKSTLLEALELGVYDHVSNDGREYVLTDPNAVKIRAEDGRSISNVSISPFINNLPNGADTRAFSTENASGSTSQATNVVEALEAGANSLLIDEDTSATNFMIRDERMQQLVAKDQEPITPFVQKVKQLKDELNVSTILVMGGSGDYFDVADDVIMMDRYVPVNVTEQARLIAKDSPQTQSSVKESFEKWTNRTIDTQSIYKVLGHKAKVQAKGKKTIMLGKQAVDLALVEQIVDDSQTRMIANMLKYMALSKENQKAKTLEEWLDAFEVYMEKYGLSFTQQGRSQRQHPGDLARPRRFEIAAAINRIRHLTIKS</sequence>
<evidence type="ECO:0000259" key="1">
    <source>
        <dbReference type="Pfam" id="PF09818"/>
    </source>
</evidence>
<feature type="domain" description="MRB1590-like C-terminal" evidence="3">
    <location>
        <begin position="462"/>
        <end position="567"/>
    </location>
</feature>
<evidence type="ECO:0000259" key="3">
    <source>
        <dbReference type="Pfam" id="PF21117"/>
    </source>
</evidence>
<dbReference type="Pfam" id="PF09818">
    <property type="entry name" value="ABC_ATPase"/>
    <property type="match status" value="1"/>
</dbReference>
<feature type="domain" description="ATPase of the ABC class N-terminal" evidence="2">
    <location>
        <begin position="1"/>
        <end position="157"/>
    </location>
</feature>
<reference evidence="4 5" key="1">
    <citation type="journal article" date="2019" name="Int. J. Syst. Evol. Microbiol.">
        <title>The Global Catalogue of Microorganisms (GCM) 10K type strain sequencing project: providing services to taxonomists for standard genome sequencing and annotation.</title>
        <authorList>
            <consortium name="The Broad Institute Genomics Platform"/>
            <consortium name="The Broad Institute Genome Sequencing Center for Infectious Disease"/>
            <person name="Wu L."/>
            <person name="Ma J."/>
        </authorList>
    </citation>
    <scope>NUCLEOTIDE SEQUENCE [LARGE SCALE GENOMIC DNA]</scope>
    <source>
        <strain evidence="4 5">JCM 14193</strain>
    </source>
</reference>